<dbReference type="OMA" id="PGRTEWC"/>
<dbReference type="EMBL" id="FP929129">
    <property type="protein sequence ID" value="CBX96740.1"/>
    <property type="molecule type" value="Genomic_DNA"/>
</dbReference>
<dbReference type="PANTHER" id="PTHR47966">
    <property type="entry name" value="BETA-SITE APP-CLEAVING ENZYME, ISOFORM A-RELATED"/>
    <property type="match status" value="1"/>
</dbReference>
<organism evidence="6">
    <name type="scientific">Leptosphaeria maculans (strain JN3 / isolate v23.1.3 / race Av1-4-5-6-7-8)</name>
    <name type="common">Blackleg fungus</name>
    <name type="synonym">Phoma lingam</name>
    <dbReference type="NCBI Taxonomy" id="985895"/>
    <lineage>
        <taxon>Eukaryota</taxon>
        <taxon>Fungi</taxon>
        <taxon>Dikarya</taxon>
        <taxon>Ascomycota</taxon>
        <taxon>Pezizomycotina</taxon>
        <taxon>Dothideomycetes</taxon>
        <taxon>Pleosporomycetidae</taxon>
        <taxon>Pleosporales</taxon>
        <taxon>Pleosporineae</taxon>
        <taxon>Leptosphaeriaceae</taxon>
        <taxon>Plenodomus</taxon>
        <taxon>Plenodomus lingam/Leptosphaeria maculans species complex</taxon>
    </lineage>
</organism>
<evidence type="ECO:0000313" key="6">
    <source>
        <dbReference type="Proteomes" id="UP000002668"/>
    </source>
</evidence>
<evidence type="ECO:0000256" key="2">
    <source>
        <dbReference type="SAM" id="MobiDB-lite"/>
    </source>
</evidence>
<accession>E4ZZE5</accession>
<evidence type="ECO:0000256" key="3">
    <source>
        <dbReference type="SAM" id="Phobius"/>
    </source>
</evidence>
<feature type="region of interest" description="Disordered" evidence="2">
    <location>
        <begin position="559"/>
        <end position="587"/>
    </location>
</feature>
<feature type="domain" description="Peptidase A1" evidence="4">
    <location>
        <begin position="38"/>
        <end position="406"/>
    </location>
</feature>
<gene>
    <name evidence="5" type="ORF">LEMA_P110050.1</name>
</gene>
<dbReference type="CDD" id="cd12087">
    <property type="entry name" value="TM_EGFR-like"/>
    <property type="match status" value="1"/>
</dbReference>
<dbReference type="Proteomes" id="UP000002668">
    <property type="component" value="Genome"/>
</dbReference>
<keyword evidence="3" id="KW-0472">Membrane</keyword>
<dbReference type="OrthoDB" id="4074350at2759"/>
<dbReference type="InterPro" id="IPR034164">
    <property type="entry name" value="Pepsin-like_dom"/>
</dbReference>
<feature type="compositionally biased region" description="Polar residues" evidence="2">
    <location>
        <begin position="681"/>
        <end position="694"/>
    </location>
</feature>
<dbReference type="CDD" id="cd05471">
    <property type="entry name" value="pepsin_like"/>
    <property type="match status" value="1"/>
</dbReference>
<proteinExistence type="inferred from homology"/>
<keyword evidence="3" id="KW-0812">Transmembrane</keyword>
<dbReference type="AlphaFoldDB" id="E4ZZE5"/>
<evidence type="ECO:0000259" key="4">
    <source>
        <dbReference type="PROSITE" id="PS51767"/>
    </source>
</evidence>
<dbReference type="GO" id="GO:0000324">
    <property type="term" value="C:fungal-type vacuole"/>
    <property type="evidence" value="ECO:0007669"/>
    <property type="project" value="TreeGrafter"/>
</dbReference>
<dbReference type="InParanoid" id="E4ZZE5"/>
<feature type="region of interest" description="Disordered" evidence="2">
    <location>
        <begin position="502"/>
        <end position="545"/>
    </location>
</feature>
<dbReference type="Pfam" id="PF00026">
    <property type="entry name" value="Asp"/>
    <property type="match status" value="1"/>
</dbReference>
<name>E4ZZE5_LEPMJ</name>
<dbReference type="MEROPS" id="A01.057"/>
<dbReference type="eggNOG" id="ENOG502RV5I">
    <property type="taxonomic scope" value="Eukaryota"/>
</dbReference>
<feature type="compositionally biased region" description="Basic and acidic residues" evidence="2">
    <location>
        <begin position="668"/>
        <end position="679"/>
    </location>
</feature>
<feature type="compositionally biased region" description="Polar residues" evidence="2">
    <location>
        <begin position="503"/>
        <end position="512"/>
    </location>
</feature>
<dbReference type="SUPFAM" id="SSF50630">
    <property type="entry name" value="Acid proteases"/>
    <property type="match status" value="1"/>
</dbReference>
<dbReference type="InterPro" id="IPR001461">
    <property type="entry name" value="Aspartic_peptidase_A1"/>
</dbReference>
<feature type="transmembrane region" description="Helical" evidence="3">
    <location>
        <begin position="441"/>
        <end position="468"/>
    </location>
</feature>
<feature type="region of interest" description="Disordered" evidence="2">
    <location>
        <begin position="616"/>
        <end position="715"/>
    </location>
</feature>
<dbReference type="PANTHER" id="PTHR47966:SF51">
    <property type="entry name" value="BETA-SITE APP-CLEAVING ENZYME, ISOFORM A-RELATED"/>
    <property type="match status" value="1"/>
</dbReference>
<reference evidence="6" key="1">
    <citation type="journal article" date="2011" name="Nat. Commun.">
        <title>Effector diversification within compartments of the Leptosphaeria maculans genome affected by Repeat-Induced Point mutations.</title>
        <authorList>
            <person name="Rouxel T."/>
            <person name="Grandaubert J."/>
            <person name="Hane J.K."/>
            <person name="Hoede C."/>
            <person name="van de Wouw A.P."/>
            <person name="Couloux A."/>
            <person name="Dominguez V."/>
            <person name="Anthouard V."/>
            <person name="Bally P."/>
            <person name="Bourras S."/>
            <person name="Cozijnsen A.J."/>
            <person name="Ciuffetti L.M."/>
            <person name="Degrave A."/>
            <person name="Dilmaghani A."/>
            <person name="Duret L."/>
            <person name="Fudal I."/>
            <person name="Goodwin S.B."/>
            <person name="Gout L."/>
            <person name="Glaser N."/>
            <person name="Linglin J."/>
            <person name="Kema G.H.J."/>
            <person name="Lapalu N."/>
            <person name="Lawrence C.B."/>
            <person name="May K."/>
            <person name="Meyer M."/>
            <person name="Ollivier B."/>
            <person name="Poulain J."/>
            <person name="Schoch C.L."/>
            <person name="Simon A."/>
            <person name="Spatafora J.W."/>
            <person name="Stachowiak A."/>
            <person name="Turgeon B.G."/>
            <person name="Tyler B.M."/>
            <person name="Vincent D."/>
            <person name="Weissenbach J."/>
            <person name="Amselem J."/>
            <person name="Quesneville H."/>
            <person name="Oliver R.P."/>
            <person name="Wincker P."/>
            <person name="Balesdent M.-H."/>
            <person name="Howlett B.J."/>
        </authorList>
    </citation>
    <scope>NUCLEOTIDE SEQUENCE [LARGE SCALE GENOMIC DNA]</scope>
    <source>
        <strain evidence="6">JN3 / isolate v23.1.3 / race Av1-4-5-6-7-8</strain>
    </source>
</reference>
<dbReference type="GeneID" id="13283289"/>
<dbReference type="VEuPathDB" id="FungiDB:LEMA_P110050.1"/>
<dbReference type="InterPro" id="IPR033121">
    <property type="entry name" value="PEPTIDASE_A1"/>
</dbReference>
<comment type="similarity">
    <text evidence="1">Belongs to the peptidase A1 family.</text>
</comment>
<protein>
    <recommendedName>
        <fullName evidence="4">Peptidase A1 domain-containing protein</fullName>
    </recommendedName>
</protein>
<sequence>MAFEKRASAVTVLPTPLDVPVSGDFDGDDGKWSSFHINIGNDGTGTGQNFKVLISTSSSVTLVPQQASWCDTECALQRGVQLFRGSSSRGLEITSSKTWNELGSYEIPLPDWFTANLTLDPSGLLPGATFGEDYVATGQSVASTRKSPKQFVGAYPDKDFYMGWLGLAVGENGLTNGSLLNFLDNLVATDDPVIPSRSFGYSVGAHYRNNQRGVPGSLVLGGFDSSRFTGDGVSINMPSAQDNSLVVGVQSILYKTDPAVSTITRSFTSNEERPEGGFMAVIDSTIPYLILPNDICGFFAKEFQLTYDEVSRYYLVNDSAHTSNIQRNPTVSFKIGVGDQDSAQDYTNIALPYAAFDSQLSSPKVNQTTRYFPIRHSDGGKSVLGRTFLQEAYLIVDYEHVNFTIARAALDDVPTSKLVPIFPQDYVPPSLNNGSGGSQGLAAGGIAGIVVGIVLAFIIAGIAGLVFFKKRRRANKKDSYHESSEVDATYAGNEVKYRRVSELTGSELQSPKGSAAGYYSSDPKAIPPISEMSPESTPAELYSPPADGRDTFDYLVAGRVRRRGATRDRDSSGNNTPRTPIAELSGEGALSLAFNEKDRGPSDISLQTNIDEVIANERSSDTKASAEVASSSVKPGEPATATGIAQAKVDASTDANSTEDEQGQQSTTERRPSHTRDLSDITIQSDSTAVSQPTPGELEHWARSGNQGPRRPMSP</sequence>
<dbReference type="GO" id="GO:0004190">
    <property type="term" value="F:aspartic-type endopeptidase activity"/>
    <property type="evidence" value="ECO:0007669"/>
    <property type="project" value="InterPro"/>
</dbReference>
<dbReference type="PROSITE" id="PS51767">
    <property type="entry name" value="PEPTIDASE_A1"/>
    <property type="match status" value="1"/>
</dbReference>
<keyword evidence="6" id="KW-1185">Reference proteome</keyword>
<dbReference type="HOGENOM" id="CLU_009988_2_0_1"/>
<dbReference type="Gene3D" id="2.40.70.10">
    <property type="entry name" value="Acid Proteases"/>
    <property type="match status" value="2"/>
</dbReference>
<dbReference type="GO" id="GO:0006508">
    <property type="term" value="P:proteolysis"/>
    <property type="evidence" value="ECO:0007669"/>
    <property type="project" value="InterPro"/>
</dbReference>
<evidence type="ECO:0000256" key="1">
    <source>
        <dbReference type="ARBA" id="ARBA00007447"/>
    </source>
</evidence>
<evidence type="ECO:0000313" key="5">
    <source>
        <dbReference type="EMBL" id="CBX96740.1"/>
    </source>
</evidence>
<dbReference type="InterPro" id="IPR021109">
    <property type="entry name" value="Peptidase_aspartic_dom_sf"/>
</dbReference>
<keyword evidence="3" id="KW-1133">Transmembrane helix</keyword>
<dbReference type="STRING" id="985895.E4ZZE5"/>